<keyword evidence="3" id="KW-0281">Fimbrium</keyword>
<evidence type="ECO:0000313" key="5">
    <source>
        <dbReference type="EMBL" id="SHE95938.1"/>
    </source>
</evidence>
<dbReference type="InterPro" id="IPR012902">
    <property type="entry name" value="N_methyl_site"/>
</dbReference>
<feature type="transmembrane region" description="Helical" evidence="4">
    <location>
        <begin position="48"/>
        <end position="69"/>
    </location>
</feature>
<protein>
    <submittedName>
        <fullName evidence="5">Type IV pilus assembly protein PilA</fullName>
    </submittedName>
</protein>
<dbReference type="PANTHER" id="PTHR30093:SF34">
    <property type="entry name" value="PREPILIN PEPTIDASE-DEPENDENT PROTEIN D"/>
    <property type="match status" value="1"/>
</dbReference>
<evidence type="ECO:0000313" key="6">
    <source>
        <dbReference type="Proteomes" id="UP000184170"/>
    </source>
</evidence>
<evidence type="ECO:0000256" key="1">
    <source>
        <dbReference type="ARBA" id="ARBA00005233"/>
    </source>
</evidence>
<dbReference type="Proteomes" id="UP000184170">
    <property type="component" value="Unassembled WGS sequence"/>
</dbReference>
<dbReference type="PANTHER" id="PTHR30093">
    <property type="entry name" value="GENERAL SECRETION PATHWAY PROTEIN G"/>
    <property type="match status" value="1"/>
</dbReference>
<dbReference type="GO" id="GO:0007155">
    <property type="term" value="P:cell adhesion"/>
    <property type="evidence" value="ECO:0007669"/>
    <property type="project" value="InterPro"/>
</dbReference>
<dbReference type="AlphaFoldDB" id="A0A1M4XR57"/>
<dbReference type="InterPro" id="IPR045584">
    <property type="entry name" value="Pilin-like"/>
</dbReference>
<dbReference type="NCBIfam" id="TIGR02532">
    <property type="entry name" value="IV_pilin_GFxxxE"/>
    <property type="match status" value="1"/>
</dbReference>
<keyword evidence="6" id="KW-1185">Reference proteome</keyword>
<evidence type="ECO:0000256" key="4">
    <source>
        <dbReference type="SAM" id="Phobius"/>
    </source>
</evidence>
<dbReference type="PROSITE" id="PS00409">
    <property type="entry name" value="PROKAR_NTER_METHYL"/>
    <property type="match status" value="1"/>
</dbReference>
<dbReference type="STRING" id="494016.SAMN04487965_1038"/>
<proteinExistence type="inferred from homology"/>
<dbReference type="SUPFAM" id="SSF54523">
    <property type="entry name" value="Pili subunits"/>
    <property type="match status" value="1"/>
</dbReference>
<evidence type="ECO:0000256" key="3">
    <source>
        <dbReference type="RuleBase" id="RU000389"/>
    </source>
</evidence>
<keyword evidence="4" id="KW-0472">Membrane</keyword>
<organism evidence="5 6">
    <name type="scientific">Microbulbifer donghaiensis</name>
    <dbReference type="NCBI Taxonomy" id="494016"/>
    <lineage>
        <taxon>Bacteria</taxon>
        <taxon>Pseudomonadati</taxon>
        <taxon>Pseudomonadota</taxon>
        <taxon>Gammaproteobacteria</taxon>
        <taxon>Cellvibrionales</taxon>
        <taxon>Microbulbiferaceae</taxon>
        <taxon>Microbulbifer</taxon>
    </lineage>
</organism>
<comment type="similarity">
    <text evidence="1 3">Belongs to the N-Me-Phe pilin family.</text>
</comment>
<gene>
    <name evidence="5" type="ORF">SAMN04487965_1038</name>
</gene>
<reference evidence="6" key="1">
    <citation type="submission" date="2016-11" db="EMBL/GenBank/DDBJ databases">
        <authorList>
            <person name="Varghese N."/>
            <person name="Submissions S."/>
        </authorList>
    </citation>
    <scope>NUCLEOTIDE SEQUENCE [LARGE SCALE GENOMIC DNA]</scope>
    <source>
        <strain evidence="6">CGMCC 1.7063</strain>
    </source>
</reference>
<dbReference type="Pfam" id="PF00114">
    <property type="entry name" value="Pilin"/>
    <property type="match status" value="1"/>
</dbReference>
<sequence>MWCLRGVSRLPQLAQSLYLVPRLPHGIHLKPQVCMETVTMKKQQGFTLIELMIVVAIIGILAAVALPAYQDYTVRAKMSEVVLAASQCRTSITETIQSTTGTSLPAGGAWGCESSTATTKYVASIATDGNGVVTVTTSTAADLPSAVQSKTVRLVPYLDATTAIGSSNVGVVVHHWRCGPGATSGIDPKYLPGSCRS</sequence>
<name>A0A1M4XR57_9GAMM</name>
<evidence type="ECO:0000256" key="2">
    <source>
        <dbReference type="ARBA" id="ARBA00022481"/>
    </source>
</evidence>
<dbReference type="Gene3D" id="3.30.700.10">
    <property type="entry name" value="Glycoprotein, Type 4 Pilin"/>
    <property type="match status" value="1"/>
</dbReference>
<keyword evidence="2" id="KW-0488">Methylation</keyword>
<keyword evidence="4" id="KW-0812">Transmembrane</keyword>
<dbReference type="GO" id="GO:0009289">
    <property type="term" value="C:pilus"/>
    <property type="evidence" value="ECO:0007669"/>
    <property type="project" value="InterPro"/>
</dbReference>
<accession>A0A1M4XR57</accession>
<keyword evidence="4" id="KW-1133">Transmembrane helix</keyword>
<dbReference type="EMBL" id="FQVA01000001">
    <property type="protein sequence ID" value="SHE95938.1"/>
    <property type="molecule type" value="Genomic_DNA"/>
</dbReference>
<dbReference type="InterPro" id="IPR001082">
    <property type="entry name" value="Pilin"/>
</dbReference>
<dbReference type="Pfam" id="PF07963">
    <property type="entry name" value="N_methyl"/>
    <property type="match status" value="1"/>
</dbReference>